<reference evidence="4 5" key="1">
    <citation type="submission" date="2013-02" db="EMBL/GenBank/DDBJ databases">
        <title>The Genome Sequence of Acinetobacter parvus CIP 108168.</title>
        <authorList>
            <consortium name="The Broad Institute Genome Sequencing Platform"/>
            <consortium name="The Broad Institute Genome Sequencing Center for Infectious Disease"/>
            <person name="Cerqueira G."/>
            <person name="Feldgarden M."/>
            <person name="Courvalin P."/>
            <person name="Perichon B."/>
            <person name="Grillot-Courvalin C."/>
            <person name="Clermont D."/>
            <person name="Rocha E."/>
            <person name="Yoon E.-J."/>
            <person name="Nemec A."/>
            <person name="Walker B."/>
            <person name="Young S.K."/>
            <person name="Zeng Q."/>
            <person name="Gargeya S."/>
            <person name="Fitzgerald M."/>
            <person name="Haas B."/>
            <person name="Abouelleil A."/>
            <person name="Alvarado L."/>
            <person name="Arachchi H.M."/>
            <person name="Berlin A.M."/>
            <person name="Chapman S.B."/>
            <person name="Dewar J."/>
            <person name="Goldberg J."/>
            <person name="Griggs A."/>
            <person name="Gujja S."/>
            <person name="Hansen M."/>
            <person name="Howarth C."/>
            <person name="Imamovic A."/>
            <person name="Larimer J."/>
            <person name="McCowan C."/>
            <person name="Murphy C."/>
            <person name="Neiman D."/>
            <person name="Pearson M."/>
            <person name="Priest M."/>
            <person name="Roberts A."/>
            <person name="Saif S."/>
            <person name="Shea T."/>
            <person name="Sisk P."/>
            <person name="Sykes S."/>
            <person name="Wortman J."/>
            <person name="Nusbaum C."/>
            <person name="Birren B."/>
        </authorList>
    </citation>
    <scope>NUCLEOTIDE SEQUENCE [LARGE SCALE GENOMIC DNA]</scope>
    <source>
        <strain evidence="4 5">CIP 108168</strain>
    </source>
</reference>
<feature type="compositionally biased region" description="Polar residues" evidence="3">
    <location>
        <begin position="1"/>
        <end position="23"/>
    </location>
</feature>
<evidence type="ECO:0000256" key="1">
    <source>
        <dbReference type="ARBA" id="ARBA00022603"/>
    </source>
</evidence>
<dbReference type="Pfam" id="PF13651">
    <property type="entry name" value="EcoRI_methylase"/>
    <property type="match status" value="1"/>
</dbReference>
<dbReference type="GO" id="GO:0003676">
    <property type="term" value="F:nucleic acid binding"/>
    <property type="evidence" value="ECO:0007669"/>
    <property type="project" value="InterPro"/>
</dbReference>
<dbReference type="RefSeq" id="WP_004681166.1">
    <property type="nucleotide sequence ID" value="NZ_KB849211.1"/>
</dbReference>
<evidence type="ECO:0000313" key="4">
    <source>
        <dbReference type="EMBL" id="ENU37047.1"/>
    </source>
</evidence>
<name>N8RSG1_9GAMM</name>
<dbReference type="PATRIC" id="fig|981333.9.peg.788"/>
<dbReference type="PROSITE" id="PS00092">
    <property type="entry name" value="N6_MTASE"/>
    <property type="match status" value="1"/>
</dbReference>
<keyword evidence="2" id="KW-0808">Transferase</keyword>
<dbReference type="HOGENOM" id="CLU_684271_0_0_6"/>
<evidence type="ECO:0008006" key="6">
    <source>
        <dbReference type="Google" id="ProtNLM"/>
    </source>
</evidence>
<comment type="caution">
    <text evidence="4">The sequence shown here is derived from an EMBL/GenBank/DDBJ whole genome shotgun (WGS) entry which is preliminary data.</text>
</comment>
<accession>N8RSG1</accession>
<feature type="region of interest" description="Disordered" evidence="3">
    <location>
        <begin position="1"/>
        <end position="26"/>
    </location>
</feature>
<feature type="non-terminal residue" evidence="4">
    <location>
        <position position="1"/>
    </location>
</feature>
<dbReference type="InterPro" id="IPR002052">
    <property type="entry name" value="DNA_methylase_N6_adenine_CS"/>
</dbReference>
<protein>
    <recommendedName>
        <fullName evidence="6">DNA methyltransferase</fullName>
    </recommendedName>
</protein>
<proteinExistence type="predicted"/>
<sequence length="402" mass="46627">EQRTANSEQRTANSEQRTANSDLTKAKNEKNDEFYTQYHDIEKEINAYLDFDSNVFRGKTILLPCDDPEWSNFTKYFAAKFDELGIKKLISTSYAANSKSYKGYQPTLFESENSHFDINKTVQNGKIFTLSRDVNGDKKIDINDLDWDYLQGDGDFRSDEVKALRNEADIIITNPPFSLFREFLAWIVEANKKFVIIGNMNAITYKEVFPLIKHNKMWLGPTISSGDREFQVPDEYPINAVGWRIGEDGRKYLRIKGVRWFTNFDHGRRHEPLQLMTILDNLKFNKKMQAKTNYDSYDNYDAIEVPFTSAIPSDYDGVMGVPISFLDKYNPDQFEIVGMCENADLYDLKTKNYNTVECKQAYFDKFGKKGTYDLNASGVVYRDGLLEKVYQRVLIKHRNVAI</sequence>
<dbReference type="GO" id="GO:0032259">
    <property type="term" value="P:methylation"/>
    <property type="evidence" value="ECO:0007669"/>
    <property type="project" value="UniProtKB-KW"/>
</dbReference>
<dbReference type="GO" id="GO:0008168">
    <property type="term" value="F:methyltransferase activity"/>
    <property type="evidence" value="ECO:0007669"/>
    <property type="project" value="UniProtKB-KW"/>
</dbReference>
<dbReference type="EMBL" id="APOM01000023">
    <property type="protein sequence ID" value="ENU37047.1"/>
    <property type="molecule type" value="Genomic_DNA"/>
</dbReference>
<organism evidence="4 5">
    <name type="scientific">Acinetobacter parvus DSM 16617 = CIP 108168</name>
    <dbReference type="NCBI Taxonomy" id="981333"/>
    <lineage>
        <taxon>Bacteria</taxon>
        <taxon>Pseudomonadati</taxon>
        <taxon>Pseudomonadota</taxon>
        <taxon>Gammaproteobacteria</taxon>
        <taxon>Moraxellales</taxon>
        <taxon>Moraxellaceae</taxon>
        <taxon>Acinetobacter</taxon>
    </lineage>
</organism>
<gene>
    <name evidence="4" type="ORF">F988_00770</name>
</gene>
<evidence type="ECO:0000256" key="2">
    <source>
        <dbReference type="ARBA" id="ARBA00022679"/>
    </source>
</evidence>
<evidence type="ECO:0000313" key="5">
    <source>
        <dbReference type="Proteomes" id="UP000023776"/>
    </source>
</evidence>
<dbReference type="InterPro" id="IPR025247">
    <property type="entry name" value="EcoRI-like_methylase"/>
</dbReference>
<dbReference type="AlphaFoldDB" id="N8RSG1"/>
<keyword evidence="1" id="KW-0489">Methyltransferase</keyword>
<dbReference type="Proteomes" id="UP000023776">
    <property type="component" value="Unassembled WGS sequence"/>
</dbReference>
<evidence type="ECO:0000256" key="3">
    <source>
        <dbReference type="SAM" id="MobiDB-lite"/>
    </source>
</evidence>
<keyword evidence="5" id="KW-1185">Reference proteome</keyword>